<dbReference type="GeneID" id="97045517"/>
<proteinExistence type="predicted"/>
<gene>
    <name evidence="2" type="ORF">LMG24238_06956</name>
</gene>
<dbReference type="RefSeq" id="WP_175054400.1">
    <property type="nucleotide sequence ID" value="NZ_CADIKC010000015.1"/>
</dbReference>
<evidence type="ECO:0000313" key="2">
    <source>
        <dbReference type="EMBL" id="CAB3742892.1"/>
    </source>
</evidence>
<evidence type="ECO:0000259" key="1">
    <source>
        <dbReference type="Pfam" id="PF13986"/>
    </source>
</evidence>
<reference evidence="2 3" key="1">
    <citation type="submission" date="2020-04" db="EMBL/GenBank/DDBJ databases">
        <authorList>
            <person name="De Canck E."/>
        </authorList>
    </citation>
    <scope>NUCLEOTIDE SEQUENCE [LARGE SCALE GENOMIC DNA]</scope>
    <source>
        <strain evidence="2 3">LMG 24238</strain>
    </source>
</reference>
<dbReference type="EMBL" id="CADIKC010000015">
    <property type="protein sequence ID" value="CAB3742892.1"/>
    <property type="molecule type" value="Genomic_DNA"/>
</dbReference>
<dbReference type="AlphaFoldDB" id="A0A6J5CUF0"/>
<dbReference type="Proteomes" id="UP000494255">
    <property type="component" value="Unassembled WGS sequence"/>
</dbReference>
<feature type="domain" description="DUF4224" evidence="1">
    <location>
        <begin position="6"/>
        <end position="50"/>
    </location>
</feature>
<keyword evidence="3" id="KW-1185">Reference proteome</keyword>
<evidence type="ECO:0000313" key="3">
    <source>
        <dbReference type="Proteomes" id="UP000494255"/>
    </source>
</evidence>
<sequence length="73" mass="8472">MSDSMFLTPEQLVELTDRRQSASQVRILREMGIEHKVRADRRVMVLREHVKEQFGSRKAKESAPVEAFNWSAA</sequence>
<protein>
    <recommendedName>
        <fullName evidence="1">DUF4224 domain-containing protein</fullName>
    </recommendedName>
</protein>
<name>A0A6J5CUF0_9BURK</name>
<dbReference type="InterPro" id="IPR025319">
    <property type="entry name" value="DUF4224"/>
</dbReference>
<dbReference type="Pfam" id="PF13986">
    <property type="entry name" value="DUF4224"/>
    <property type="match status" value="1"/>
</dbReference>
<organism evidence="2 3">
    <name type="scientific">Paraburkholderia sediminicola</name>
    <dbReference type="NCBI Taxonomy" id="458836"/>
    <lineage>
        <taxon>Bacteria</taxon>
        <taxon>Pseudomonadati</taxon>
        <taxon>Pseudomonadota</taxon>
        <taxon>Betaproteobacteria</taxon>
        <taxon>Burkholderiales</taxon>
        <taxon>Burkholderiaceae</taxon>
        <taxon>Paraburkholderia</taxon>
    </lineage>
</organism>
<accession>A0A6J5CUF0</accession>